<evidence type="ECO:0000256" key="10">
    <source>
        <dbReference type="SAM" id="Phobius"/>
    </source>
</evidence>
<dbReference type="InterPro" id="IPR023753">
    <property type="entry name" value="FAD/NAD-binding_dom"/>
</dbReference>
<evidence type="ECO:0000259" key="11">
    <source>
        <dbReference type="Pfam" id="PF02852"/>
    </source>
</evidence>
<dbReference type="EMBL" id="CP047656">
    <property type="protein sequence ID" value="QHJ11960.1"/>
    <property type="molecule type" value="Genomic_DNA"/>
</dbReference>
<dbReference type="InterPro" id="IPR016156">
    <property type="entry name" value="FAD/NAD-linked_Rdtase_dimer_sf"/>
</dbReference>
<dbReference type="PRINTS" id="PR00368">
    <property type="entry name" value="FADPNR"/>
</dbReference>
<dbReference type="FunFam" id="3.30.390.30:FF:000001">
    <property type="entry name" value="Dihydrolipoyl dehydrogenase"/>
    <property type="match status" value="1"/>
</dbReference>
<dbReference type="SUPFAM" id="SSF55424">
    <property type="entry name" value="FAD/NAD-linked reductases, dimerisation (C-terminal) domain"/>
    <property type="match status" value="1"/>
</dbReference>
<dbReference type="PANTHER" id="PTHR43014">
    <property type="entry name" value="MERCURIC REDUCTASE"/>
    <property type="match status" value="1"/>
</dbReference>
<dbReference type="PRINTS" id="PR00411">
    <property type="entry name" value="PNDRDTASEI"/>
</dbReference>
<dbReference type="GO" id="GO:0005886">
    <property type="term" value="C:plasma membrane"/>
    <property type="evidence" value="ECO:0007669"/>
    <property type="project" value="UniProtKB-ARBA"/>
</dbReference>
<dbReference type="GO" id="GO:0016668">
    <property type="term" value="F:oxidoreductase activity, acting on a sulfur group of donors, NAD(P) as acceptor"/>
    <property type="evidence" value="ECO:0007669"/>
    <property type="project" value="InterPro"/>
</dbReference>
<dbReference type="InterPro" id="IPR004099">
    <property type="entry name" value="Pyr_nucl-diS_OxRdtase_dimer"/>
</dbReference>
<evidence type="ECO:0000256" key="6">
    <source>
        <dbReference type="ARBA" id="ARBA00023002"/>
    </source>
</evidence>
<evidence type="ECO:0000256" key="9">
    <source>
        <dbReference type="RuleBase" id="RU003691"/>
    </source>
</evidence>
<evidence type="ECO:0000259" key="13">
    <source>
        <dbReference type="Pfam" id="PF09335"/>
    </source>
</evidence>
<evidence type="ECO:0000256" key="3">
    <source>
        <dbReference type="ARBA" id="ARBA00022630"/>
    </source>
</evidence>
<feature type="transmembrane region" description="Helical" evidence="10">
    <location>
        <begin position="7"/>
        <end position="28"/>
    </location>
</feature>
<evidence type="ECO:0000313" key="15">
    <source>
        <dbReference type="Proteomes" id="UP000464524"/>
    </source>
</evidence>
<dbReference type="EC" id="1.16.1.1" evidence="14"/>
<feature type="transmembrane region" description="Helical" evidence="10">
    <location>
        <begin position="133"/>
        <end position="156"/>
    </location>
</feature>
<keyword evidence="8 9" id="KW-0676">Redox-active center</keyword>
<feature type="transmembrane region" description="Helical" evidence="10">
    <location>
        <begin position="48"/>
        <end position="73"/>
    </location>
</feature>
<keyword evidence="10" id="KW-1133">Transmembrane helix</keyword>
<dbReference type="GO" id="GO:0003955">
    <property type="term" value="F:NAD(P)H dehydrogenase (quinone) activity"/>
    <property type="evidence" value="ECO:0007669"/>
    <property type="project" value="TreeGrafter"/>
</dbReference>
<dbReference type="Proteomes" id="UP000464524">
    <property type="component" value="Chromosome"/>
</dbReference>
<keyword evidence="4 9" id="KW-0274">FAD</keyword>
<feature type="transmembrane region" description="Helical" evidence="10">
    <location>
        <begin position="163"/>
        <end position="180"/>
    </location>
</feature>
<comment type="similarity">
    <text evidence="2 9">Belongs to the class-I pyridine nucleotide-disulfide oxidoreductase family.</text>
</comment>
<evidence type="ECO:0000256" key="4">
    <source>
        <dbReference type="ARBA" id="ARBA00022827"/>
    </source>
</evidence>
<feature type="domain" description="VTT" evidence="13">
    <location>
        <begin position="71"/>
        <end position="184"/>
    </location>
</feature>
<accession>A0A857JLG2</accession>
<reference evidence="14 15" key="1">
    <citation type="submission" date="2019-12" db="EMBL/GenBank/DDBJ databases">
        <title>Genome sequencing and assembly of endphytes of Porphyra tenera.</title>
        <authorList>
            <person name="Park J.M."/>
            <person name="Shin R."/>
            <person name="Jo S.H."/>
        </authorList>
    </citation>
    <scope>NUCLEOTIDE SEQUENCE [LARGE SCALE GENOMIC DNA]</scope>
    <source>
        <strain evidence="14 15">GPM4</strain>
    </source>
</reference>
<feature type="domain" description="Pyridine nucleotide-disulphide oxidoreductase dimerisation" evidence="11">
    <location>
        <begin position="579"/>
        <end position="686"/>
    </location>
</feature>
<keyword evidence="5" id="KW-0521">NADP</keyword>
<dbReference type="Pfam" id="PF02852">
    <property type="entry name" value="Pyr_redox_dim"/>
    <property type="match status" value="1"/>
</dbReference>
<sequence>MNSKRTILVIVIAALIASFFMLDLNQYLTLESLKNNQQDLAQYIEANWLVAFVGYLVIYAAATALSVPGAAILTLGAGALFGFGWGLLLASFASSIGATLAFLASRFLLRDWVKSTFSKKLESIDKGVEKDGAFYLLSLRLVPIFPFFIINLVMGVTGIKTWTYYWVSQLGMLIGTAVYVNAGTQLVEINQLSDIISTDLILSFVLLGIFPILAKFILSALQQRRVYKGWKKPNKFDRNLVVIGAGSAGLVTAYIAAAIKSKVTLVERHKMGGDCLNTGCVPSKSILHASKLAHIHHTSQNAGVTYDAPKIDFKAVMNKVHSVIKSIEPHDSVERYESLGVNVSIGNATIVSPWQVDIQTENGVESLTTRNIVIATGARAFVPDIPGLKDIDYLTADNLWEITEQPKRMIVLGGGPIGCELSQAFGRLGTHVTQIERGDQVLSKEDPDAAKHLQVQLEKDGIDLRLNTSAIAVETTSEGNVLVVEFEGKEERIPFDKILVAVGRQANLTGFGLEELGIETDRTVITNDFLQTKFPNILAAGDVAGPYQFTHTASHQAWYAAVNALFRPFKTFKVDYSVIPWATFAEPEIATVGLNEMSAKEQGIDFEVTRYDIGGLDRALADDHARGFVKVLTKPGKDKILGATIVGANAGELLAEFVLAMKHGLGLNKILGTIHIYPTMAEANKNVAGNWKKDHAPQKVLDFLERFHTWRRK</sequence>
<dbReference type="GO" id="GO:0050660">
    <property type="term" value="F:flavin adenine dinucleotide binding"/>
    <property type="evidence" value="ECO:0007669"/>
    <property type="project" value="TreeGrafter"/>
</dbReference>
<dbReference type="PANTHER" id="PTHR43014:SF2">
    <property type="entry name" value="MERCURIC REDUCTASE"/>
    <property type="match status" value="1"/>
</dbReference>
<keyword evidence="7" id="KW-1015">Disulfide bond</keyword>
<evidence type="ECO:0000313" key="14">
    <source>
        <dbReference type="EMBL" id="QHJ11960.1"/>
    </source>
</evidence>
<keyword evidence="15" id="KW-1185">Reference proteome</keyword>
<comment type="cofactor">
    <cofactor evidence="1">
        <name>FAD</name>
        <dbReference type="ChEBI" id="CHEBI:57692"/>
    </cofactor>
</comment>
<feature type="transmembrane region" description="Helical" evidence="10">
    <location>
        <begin position="200"/>
        <end position="218"/>
    </location>
</feature>
<dbReference type="AlphaFoldDB" id="A0A857JLG2"/>
<name>A0A857JLG2_9ALTE</name>
<dbReference type="RefSeq" id="WP_160179807.1">
    <property type="nucleotide sequence ID" value="NZ_CP047656.1"/>
</dbReference>
<dbReference type="Pfam" id="PF07992">
    <property type="entry name" value="Pyr_redox_2"/>
    <property type="match status" value="1"/>
</dbReference>
<feature type="transmembrane region" description="Helical" evidence="10">
    <location>
        <begin position="85"/>
        <end position="109"/>
    </location>
</feature>
<organism evidence="14 15">
    <name type="scientific">Paraglaciecola mesophila</name>
    <dbReference type="NCBI Taxonomy" id="197222"/>
    <lineage>
        <taxon>Bacteria</taxon>
        <taxon>Pseudomonadati</taxon>
        <taxon>Pseudomonadota</taxon>
        <taxon>Gammaproteobacteria</taxon>
        <taxon>Alteromonadales</taxon>
        <taxon>Alteromonadaceae</taxon>
        <taxon>Paraglaciecola</taxon>
    </lineage>
</organism>
<dbReference type="Gene3D" id="3.30.390.30">
    <property type="match status" value="1"/>
</dbReference>
<dbReference type="PROSITE" id="PS00076">
    <property type="entry name" value="PYRIDINE_REDOX_1"/>
    <property type="match status" value="1"/>
</dbReference>
<evidence type="ECO:0000259" key="12">
    <source>
        <dbReference type="Pfam" id="PF07992"/>
    </source>
</evidence>
<evidence type="ECO:0000256" key="5">
    <source>
        <dbReference type="ARBA" id="ARBA00022857"/>
    </source>
</evidence>
<feature type="domain" description="FAD/NAD(P)-binding" evidence="12">
    <location>
        <begin position="239"/>
        <end position="557"/>
    </location>
</feature>
<evidence type="ECO:0000256" key="7">
    <source>
        <dbReference type="ARBA" id="ARBA00023157"/>
    </source>
</evidence>
<keyword evidence="10" id="KW-0812">Transmembrane</keyword>
<dbReference type="OrthoDB" id="9800167at2"/>
<dbReference type="GO" id="GO:0016152">
    <property type="term" value="F:mercury (II) reductase (NADP+) activity"/>
    <property type="evidence" value="ECO:0007669"/>
    <property type="project" value="UniProtKB-EC"/>
</dbReference>
<keyword evidence="10" id="KW-0472">Membrane</keyword>
<evidence type="ECO:0000256" key="1">
    <source>
        <dbReference type="ARBA" id="ARBA00001974"/>
    </source>
</evidence>
<dbReference type="SUPFAM" id="SSF51905">
    <property type="entry name" value="FAD/NAD(P)-binding domain"/>
    <property type="match status" value="1"/>
</dbReference>
<dbReference type="Pfam" id="PF09335">
    <property type="entry name" value="VTT_dom"/>
    <property type="match status" value="1"/>
</dbReference>
<dbReference type="KEGG" id="pmes:FX988_02201"/>
<proteinExistence type="inferred from homology"/>
<feature type="transmembrane region" description="Helical" evidence="10">
    <location>
        <begin position="239"/>
        <end position="259"/>
    </location>
</feature>
<dbReference type="InterPro" id="IPR032816">
    <property type="entry name" value="VTT_dom"/>
</dbReference>
<protein>
    <submittedName>
        <fullName evidence="14">Mercuric reductase</fullName>
        <ecNumber evidence="14">1.16.1.1</ecNumber>
    </submittedName>
</protein>
<gene>
    <name evidence="14" type="ORF">FX988_02201</name>
</gene>
<evidence type="ECO:0000256" key="2">
    <source>
        <dbReference type="ARBA" id="ARBA00007532"/>
    </source>
</evidence>
<keyword evidence="6 9" id="KW-0560">Oxidoreductase</keyword>
<keyword evidence="3 9" id="KW-0285">Flavoprotein</keyword>
<dbReference type="InterPro" id="IPR036188">
    <property type="entry name" value="FAD/NAD-bd_sf"/>
</dbReference>
<dbReference type="InterPro" id="IPR012999">
    <property type="entry name" value="Pyr_OxRdtase_I_AS"/>
</dbReference>
<dbReference type="Gene3D" id="3.50.50.60">
    <property type="entry name" value="FAD/NAD(P)-binding domain"/>
    <property type="match status" value="2"/>
</dbReference>
<evidence type="ECO:0000256" key="8">
    <source>
        <dbReference type="ARBA" id="ARBA00023284"/>
    </source>
</evidence>